<evidence type="ECO:0000313" key="2">
    <source>
        <dbReference type="EMBL" id="GLT19766.1"/>
    </source>
</evidence>
<accession>A0ABQ6F4D0</accession>
<sequence length="99" mass="10910">MIRHLSTAILLVLACHSSIGYSQTTPVNDKYAQIDITVNINTAQEEELATLLSGIGLKKAQEIVRYRNENGPFETAEDLAQVKGIGLSLVDKNRSRIKL</sequence>
<evidence type="ECO:0008006" key="4">
    <source>
        <dbReference type="Google" id="ProtNLM"/>
    </source>
</evidence>
<gene>
    <name evidence="2" type="ORF">GCM10007938_35490</name>
</gene>
<dbReference type="Gene3D" id="1.10.150.280">
    <property type="entry name" value="AF1531-like domain"/>
    <property type="match status" value="1"/>
</dbReference>
<keyword evidence="3" id="KW-1185">Reference proteome</keyword>
<keyword evidence="1" id="KW-0732">Signal</keyword>
<dbReference type="PROSITE" id="PS51257">
    <property type="entry name" value="PROKAR_LIPOPROTEIN"/>
    <property type="match status" value="1"/>
</dbReference>
<dbReference type="SUPFAM" id="SSF47781">
    <property type="entry name" value="RuvA domain 2-like"/>
    <property type="match status" value="1"/>
</dbReference>
<dbReference type="RefSeq" id="WP_431313141.1">
    <property type="nucleotide sequence ID" value="NZ_BSPW01000083.1"/>
</dbReference>
<dbReference type="Pfam" id="PF12836">
    <property type="entry name" value="HHH_3"/>
    <property type="match status" value="1"/>
</dbReference>
<dbReference type="InterPro" id="IPR051675">
    <property type="entry name" value="Endo/Exo/Phosphatase_dom_1"/>
</dbReference>
<name>A0ABQ6F4D0_9VIBR</name>
<protein>
    <recommendedName>
        <fullName evidence="4">Transporter</fullName>
    </recommendedName>
</protein>
<dbReference type="PANTHER" id="PTHR21180:SF32">
    <property type="entry name" value="ENDONUCLEASE_EXONUCLEASE_PHOSPHATASE FAMILY DOMAIN-CONTAINING PROTEIN 1"/>
    <property type="match status" value="1"/>
</dbReference>
<dbReference type="NCBIfam" id="TIGR00426">
    <property type="entry name" value="competence protein ComEA helix-hairpin-helix repeat region"/>
    <property type="match status" value="1"/>
</dbReference>
<feature type="chain" id="PRO_5047088537" description="Transporter" evidence="1">
    <location>
        <begin position="23"/>
        <end position="99"/>
    </location>
</feature>
<dbReference type="PANTHER" id="PTHR21180">
    <property type="entry name" value="ENDONUCLEASE/EXONUCLEASE/PHOSPHATASE FAMILY DOMAIN-CONTAINING PROTEIN 1"/>
    <property type="match status" value="1"/>
</dbReference>
<reference evidence="3" key="1">
    <citation type="journal article" date="2019" name="Int. J. Syst. Evol. Microbiol.">
        <title>The Global Catalogue of Microorganisms (GCM) 10K type strain sequencing project: providing services to taxonomists for standard genome sequencing and annotation.</title>
        <authorList>
            <consortium name="The Broad Institute Genomics Platform"/>
            <consortium name="The Broad Institute Genome Sequencing Center for Infectious Disease"/>
            <person name="Wu L."/>
            <person name="Ma J."/>
        </authorList>
    </citation>
    <scope>NUCLEOTIDE SEQUENCE [LARGE SCALE GENOMIC DNA]</scope>
    <source>
        <strain evidence="3">NBRC 108723</strain>
    </source>
</reference>
<dbReference type="EMBL" id="BSPW01000083">
    <property type="protein sequence ID" value="GLT19766.1"/>
    <property type="molecule type" value="Genomic_DNA"/>
</dbReference>
<dbReference type="InterPro" id="IPR010994">
    <property type="entry name" value="RuvA_2-like"/>
</dbReference>
<organism evidence="2 3">
    <name type="scientific">Vibrio zhanjiangensis</name>
    <dbReference type="NCBI Taxonomy" id="1046128"/>
    <lineage>
        <taxon>Bacteria</taxon>
        <taxon>Pseudomonadati</taxon>
        <taxon>Pseudomonadota</taxon>
        <taxon>Gammaproteobacteria</taxon>
        <taxon>Vibrionales</taxon>
        <taxon>Vibrionaceae</taxon>
        <taxon>Vibrio</taxon>
    </lineage>
</organism>
<feature type="signal peptide" evidence="1">
    <location>
        <begin position="1"/>
        <end position="22"/>
    </location>
</feature>
<dbReference type="Proteomes" id="UP001157138">
    <property type="component" value="Unassembled WGS sequence"/>
</dbReference>
<evidence type="ECO:0000256" key="1">
    <source>
        <dbReference type="SAM" id="SignalP"/>
    </source>
</evidence>
<dbReference type="InterPro" id="IPR004509">
    <property type="entry name" value="Competence_ComEA_HhH"/>
</dbReference>
<comment type="caution">
    <text evidence="2">The sequence shown here is derived from an EMBL/GenBank/DDBJ whole genome shotgun (WGS) entry which is preliminary data.</text>
</comment>
<evidence type="ECO:0000313" key="3">
    <source>
        <dbReference type="Proteomes" id="UP001157138"/>
    </source>
</evidence>
<proteinExistence type="predicted"/>